<feature type="transmembrane region" description="Helical" evidence="1">
    <location>
        <begin position="20"/>
        <end position="41"/>
    </location>
</feature>
<dbReference type="EMBL" id="JADNRY010000050">
    <property type="protein sequence ID" value="KAF9069499.1"/>
    <property type="molecule type" value="Genomic_DNA"/>
</dbReference>
<feature type="transmembrane region" description="Helical" evidence="1">
    <location>
        <begin position="201"/>
        <end position="222"/>
    </location>
</feature>
<feature type="transmembrane region" description="Helical" evidence="1">
    <location>
        <begin position="242"/>
        <end position="261"/>
    </location>
</feature>
<dbReference type="AlphaFoldDB" id="A0A9P5U855"/>
<gene>
    <name evidence="2" type="ORF">BDP27DRAFT_1325457</name>
</gene>
<dbReference type="OrthoDB" id="2744793at2759"/>
<evidence type="ECO:0000313" key="2">
    <source>
        <dbReference type="EMBL" id="KAF9069499.1"/>
    </source>
</evidence>
<dbReference type="Proteomes" id="UP000772434">
    <property type="component" value="Unassembled WGS sequence"/>
</dbReference>
<sequence length="349" mass="39327">MSLQTTISADARPLLSDVGSLVLVSFAFGVCVLGTCIAIYISTSNSSGKPKTFLLACLVATFIFFAWHTFNVVGFYMNDFWCSYVGGLVTLLAENPDNLPLAASDLFKHKEFPYDYMEPWPPTILLLLSDLIVTWRAWALLPHDKYWRWFLSIMMFVNIVINVMDGIFNNLKFPIISKSESVADIQIFTLPVGVTPVLDCVSITLSFAVNVTAMILIIWKAWYYHRLFAEASIKKQTQVEKILLLLIESGAMFCATQAIYMGCAFSDKVNDIDFKISFTAYTVPIAQTVIIAAAWYPAAVSILIHYESSSESTIETFHNLPLTRRSHSDLRSVKDRFMCRGRRDHATLK</sequence>
<feature type="transmembrane region" description="Helical" evidence="1">
    <location>
        <begin position="281"/>
        <end position="304"/>
    </location>
</feature>
<feature type="transmembrane region" description="Helical" evidence="1">
    <location>
        <begin position="146"/>
        <end position="164"/>
    </location>
</feature>
<feature type="transmembrane region" description="Helical" evidence="1">
    <location>
        <begin position="53"/>
        <end position="70"/>
    </location>
</feature>
<keyword evidence="3" id="KW-1185">Reference proteome</keyword>
<organism evidence="2 3">
    <name type="scientific">Rhodocollybia butyracea</name>
    <dbReference type="NCBI Taxonomy" id="206335"/>
    <lineage>
        <taxon>Eukaryota</taxon>
        <taxon>Fungi</taxon>
        <taxon>Dikarya</taxon>
        <taxon>Basidiomycota</taxon>
        <taxon>Agaricomycotina</taxon>
        <taxon>Agaricomycetes</taxon>
        <taxon>Agaricomycetidae</taxon>
        <taxon>Agaricales</taxon>
        <taxon>Marasmiineae</taxon>
        <taxon>Omphalotaceae</taxon>
        <taxon>Rhodocollybia</taxon>
    </lineage>
</organism>
<evidence type="ECO:0000256" key="1">
    <source>
        <dbReference type="SAM" id="Phobius"/>
    </source>
</evidence>
<name>A0A9P5U855_9AGAR</name>
<keyword evidence="1" id="KW-0472">Membrane</keyword>
<proteinExistence type="predicted"/>
<comment type="caution">
    <text evidence="2">The sequence shown here is derived from an EMBL/GenBank/DDBJ whole genome shotgun (WGS) entry which is preliminary data.</text>
</comment>
<reference evidence="2" key="1">
    <citation type="submission" date="2020-11" db="EMBL/GenBank/DDBJ databases">
        <authorList>
            <consortium name="DOE Joint Genome Institute"/>
            <person name="Ahrendt S."/>
            <person name="Riley R."/>
            <person name="Andreopoulos W."/>
            <person name="Labutti K."/>
            <person name="Pangilinan J."/>
            <person name="Ruiz-Duenas F.J."/>
            <person name="Barrasa J.M."/>
            <person name="Sanchez-Garcia M."/>
            <person name="Camarero S."/>
            <person name="Miyauchi S."/>
            <person name="Serrano A."/>
            <person name="Linde D."/>
            <person name="Babiker R."/>
            <person name="Drula E."/>
            <person name="Ayuso-Fernandez I."/>
            <person name="Pacheco R."/>
            <person name="Padilla G."/>
            <person name="Ferreira P."/>
            <person name="Barriuso J."/>
            <person name="Kellner H."/>
            <person name="Castanera R."/>
            <person name="Alfaro M."/>
            <person name="Ramirez L."/>
            <person name="Pisabarro A.G."/>
            <person name="Kuo A."/>
            <person name="Tritt A."/>
            <person name="Lipzen A."/>
            <person name="He G."/>
            <person name="Yan M."/>
            <person name="Ng V."/>
            <person name="Cullen D."/>
            <person name="Martin F."/>
            <person name="Rosso M.-N."/>
            <person name="Henrissat B."/>
            <person name="Hibbett D."/>
            <person name="Martinez A.T."/>
            <person name="Grigoriev I.V."/>
        </authorList>
    </citation>
    <scope>NUCLEOTIDE SEQUENCE</scope>
    <source>
        <strain evidence="2">AH 40177</strain>
    </source>
</reference>
<protein>
    <submittedName>
        <fullName evidence="2">Uncharacterized protein</fullName>
    </submittedName>
</protein>
<keyword evidence="1" id="KW-0812">Transmembrane</keyword>
<keyword evidence="1" id="KW-1133">Transmembrane helix</keyword>
<accession>A0A9P5U855</accession>
<evidence type="ECO:0000313" key="3">
    <source>
        <dbReference type="Proteomes" id="UP000772434"/>
    </source>
</evidence>